<dbReference type="Proteomes" id="UP000037035">
    <property type="component" value="Unassembled WGS sequence"/>
</dbReference>
<reference evidence="3 4" key="1">
    <citation type="submission" date="2015-08" db="EMBL/GenBank/DDBJ databases">
        <title>Next Generation Sequencing and Analysis of the Genome of Puccinia sorghi L Schw, the Causal Agent of Maize Common Rust.</title>
        <authorList>
            <person name="Rochi L."/>
            <person name="Burguener G."/>
            <person name="Darino M."/>
            <person name="Turjanski A."/>
            <person name="Kreff E."/>
            <person name="Dieguez M.J."/>
            <person name="Sacco F."/>
        </authorList>
    </citation>
    <scope>NUCLEOTIDE SEQUENCE [LARGE SCALE GENOMIC DNA]</scope>
    <source>
        <strain evidence="3 4">RO10H11247</strain>
    </source>
</reference>
<protein>
    <submittedName>
        <fullName evidence="3">Uncharacterized protein</fullName>
    </submittedName>
</protein>
<dbReference type="VEuPathDB" id="FungiDB:VP01_107g5"/>
<comment type="caution">
    <text evidence="3">The sequence shown here is derived from an EMBL/GenBank/DDBJ whole genome shotgun (WGS) entry which is preliminary data.</text>
</comment>
<organism evidence="3 4">
    <name type="scientific">Puccinia sorghi</name>
    <dbReference type="NCBI Taxonomy" id="27349"/>
    <lineage>
        <taxon>Eukaryota</taxon>
        <taxon>Fungi</taxon>
        <taxon>Dikarya</taxon>
        <taxon>Basidiomycota</taxon>
        <taxon>Pucciniomycotina</taxon>
        <taxon>Pucciniomycetes</taxon>
        <taxon>Pucciniales</taxon>
        <taxon>Pucciniaceae</taxon>
        <taxon>Puccinia</taxon>
    </lineage>
</organism>
<evidence type="ECO:0000313" key="3">
    <source>
        <dbReference type="EMBL" id="KNZ63976.1"/>
    </source>
</evidence>
<evidence type="ECO:0000256" key="2">
    <source>
        <dbReference type="SAM" id="Phobius"/>
    </source>
</evidence>
<feature type="region of interest" description="Disordered" evidence="1">
    <location>
        <begin position="1"/>
        <end position="26"/>
    </location>
</feature>
<keyword evidence="2" id="KW-0472">Membrane</keyword>
<accession>A0A0L6VTE4</accession>
<name>A0A0L6VTE4_9BASI</name>
<keyword evidence="2" id="KW-0812">Transmembrane</keyword>
<dbReference type="EMBL" id="LAVV01000888">
    <property type="protein sequence ID" value="KNZ63976.1"/>
    <property type="molecule type" value="Genomic_DNA"/>
</dbReference>
<proteinExistence type="predicted"/>
<sequence length="362" mass="40731">MWVKVHQPSDASPAGGSPVINNSARQSAQQLPSIIFAIPFPRPDQHHEAPQEAPPFLLYTFPRSVYEKPPKDPVTGKRGKEKLVKKFERKWQEEVKEGHDMKNGQHKDTGRFKRSKGAVVRLAASTIQRLPNNLMEVLARLPPPRKTGNVAFTTNLLARFQVSIIYPEFVDMPWYNATSFSEPQIEKGFWDLLAKTIEEAKSQIILSGCLLPLTLAIDILVIIPLFVFEINLAYFMTQLNGSRKAKHFAGAHKPGGHTGSQEQKINPTFEFKAHPGTGFTEAMSHLYGTCSAIDPIHFPLRQEVPSLNHIPKREIAEGLIQIFKESLDSDVIARHVLDEETVARDLDRALRKGAKERLKKLT</sequence>
<keyword evidence="4" id="KW-1185">Reference proteome</keyword>
<gene>
    <name evidence="3" type="ORF">VP01_107g5</name>
</gene>
<evidence type="ECO:0000256" key="1">
    <source>
        <dbReference type="SAM" id="MobiDB-lite"/>
    </source>
</evidence>
<dbReference type="OrthoDB" id="3189033at2759"/>
<keyword evidence="2" id="KW-1133">Transmembrane helix</keyword>
<dbReference type="AlphaFoldDB" id="A0A0L6VTE4"/>
<feature type="transmembrane region" description="Helical" evidence="2">
    <location>
        <begin position="210"/>
        <end position="236"/>
    </location>
</feature>
<evidence type="ECO:0000313" key="4">
    <source>
        <dbReference type="Proteomes" id="UP000037035"/>
    </source>
</evidence>